<name>A0A8S1H319_9PELO</name>
<dbReference type="AlphaFoldDB" id="A0A8S1H319"/>
<keyword evidence="3" id="KW-1185">Reference proteome</keyword>
<protein>
    <submittedName>
        <fullName evidence="2">Uncharacterized protein</fullName>
    </submittedName>
</protein>
<dbReference type="Proteomes" id="UP000835052">
    <property type="component" value="Unassembled WGS sequence"/>
</dbReference>
<reference evidence="2" key="1">
    <citation type="submission" date="2020-10" db="EMBL/GenBank/DDBJ databases">
        <authorList>
            <person name="Kikuchi T."/>
        </authorList>
    </citation>
    <scope>NUCLEOTIDE SEQUENCE</scope>
    <source>
        <strain evidence="2">NKZ352</strain>
    </source>
</reference>
<feature type="compositionally biased region" description="Basic residues" evidence="1">
    <location>
        <begin position="247"/>
        <end position="268"/>
    </location>
</feature>
<feature type="region of interest" description="Disordered" evidence="1">
    <location>
        <begin position="227"/>
        <end position="268"/>
    </location>
</feature>
<sequence length="268" mass="30482">MSVSSTPVTLTPHAASTESGSEKVRKKVRDVNETDRKWKEIKKLLADRESKALQRAELRVKLTVAVERLSKSVTRTNGMVTDPFQHLSQRLAAITSRLDGFQITNQKFHSLIREKMIEVDDHQTEASRDIEEMKRSVRRALKNALRLNWFQRLMAKIWSTIYWLVSLVSPSQTFFKLKQGVNVSNSSTKTLRTTPKNSSTNSSQLLSVKPVPEGSLLERKTSPVAIVSPISVNEKTEPPRATEHQQKQQKKKGGRSASNKRRIKLRIE</sequence>
<evidence type="ECO:0000256" key="1">
    <source>
        <dbReference type="SAM" id="MobiDB-lite"/>
    </source>
</evidence>
<evidence type="ECO:0000313" key="2">
    <source>
        <dbReference type="EMBL" id="CAD6189767.1"/>
    </source>
</evidence>
<comment type="caution">
    <text evidence="2">The sequence shown here is derived from an EMBL/GenBank/DDBJ whole genome shotgun (WGS) entry which is preliminary data.</text>
</comment>
<proteinExistence type="predicted"/>
<accession>A0A8S1H319</accession>
<feature type="compositionally biased region" description="Basic and acidic residues" evidence="1">
    <location>
        <begin position="234"/>
        <end position="246"/>
    </location>
</feature>
<dbReference type="EMBL" id="CAJGYM010000012">
    <property type="protein sequence ID" value="CAD6189767.1"/>
    <property type="molecule type" value="Genomic_DNA"/>
</dbReference>
<feature type="region of interest" description="Disordered" evidence="1">
    <location>
        <begin position="1"/>
        <end position="28"/>
    </location>
</feature>
<feature type="compositionally biased region" description="Polar residues" evidence="1">
    <location>
        <begin position="185"/>
        <end position="206"/>
    </location>
</feature>
<evidence type="ECO:0000313" key="3">
    <source>
        <dbReference type="Proteomes" id="UP000835052"/>
    </source>
</evidence>
<feature type="compositionally biased region" description="Polar residues" evidence="1">
    <location>
        <begin position="1"/>
        <end position="19"/>
    </location>
</feature>
<organism evidence="2 3">
    <name type="scientific">Caenorhabditis auriculariae</name>
    <dbReference type="NCBI Taxonomy" id="2777116"/>
    <lineage>
        <taxon>Eukaryota</taxon>
        <taxon>Metazoa</taxon>
        <taxon>Ecdysozoa</taxon>
        <taxon>Nematoda</taxon>
        <taxon>Chromadorea</taxon>
        <taxon>Rhabditida</taxon>
        <taxon>Rhabditina</taxon>
        <taxon>Rhabditomorpha</taxon>
        <taxon>Rhabditoidea</taxon>
        <taxon>Rhabditidae</taxon>
        <taxon>Peloderinae</taxon>
        <taxon>Caenorhabditis</taxon>
    </lineage>
</organism>
<gene>
    <name evidence="2" type="ORF">CAUJ_LOCUS5686</name>
</gene>
<feature type="region of interest" description="Disordered" evidence="1">
    <location>
        <begin position="185"/>
        <end position="212"/>
    </location>
</feature>